<dbReference type="Pfam" id="PF03770">
    <property type="entry name" value="IPK"/>
    <property type="match status" value="1"/>
</dbReference>
<dbReference type="GO" id="GO:0032958">
    <property type="term" value="P:inositol phosphate biosynthetic process"/>
    <property type="evidence" value="ECO:0007669"/>
    <property type="project" value="InterPro"/>
</dbReference>
<comment type="caution">
    <text evidence="9">The sequence shown here is derived from an EMBL/GenBank/DDBJ whole genome shotgun (WGS) entry which is preliminary data.</text>
</comment>
<evidence type="ECO:0000256" key="2">
    <source>
        <dbReference type="ARBA" id="ARBA00022679"/>
    </source>
</evidence>
<dbReference type="GO" id="GO:0005524">
    <property type="term" value="F:ATP binding"/>
    <property type="evidence" value="ECO:0007669"/>
    <property type="project" value="UniProtKB-KW"/>
</dbReference>
<dbReference type="Proteomes" id="UP000789595">
    <property type="component" value="Unassembled WGS sequence"/>
</dbReference>
<evidence type="ECO:0000313" key="10">
    <source>
        <dbReference type="Proteomes" id="UP000789595"/>
    </source>
</evidence>
<evidence type="ECO:0000256" key="4">
    <source>
        <dbReference type="ARBA" id="ARBA00022777"/>
    </source>
</evidence>
<keyword evidence="3" id="KW-0547">Nucleotide-binding</keyword>
<protein>
    <recommendedName>
        <fullName evidence="8">Kinase</fullName>
        <ecNumber evidence="8">2.7.-.-</ecNumber>
    </recommendedName>
</protein>
<dbReference type="PANTHER" id="PTHR12400:SF51">
    <property type="entry name" value="INOSITOL POLYPHOSPHATE MULTIKINASE"/>
    <property type="match status" value="1"/>
</dbReference>
<dbReference type="Gene3D" id="3.30.470.160">
    <property type="entry name" value="Inositol polyphosphate kinase"/>
    <property type="match status" value="1"/>
</dbReference>
<accession>A0A8J2SJY1</accession>
<dbReference type="EC" id="2.7.-.-" evidence="8"/>
<keyword evidence="2 8" id="KW-0808">Transferase</keyword>
<dbReference type="EMBL" id="CAKKNE010000004">
    <property type="protein sequence ID" value="CAH0373703.1"/>
    <property type="molecule type" value="Genomic_DNA"/>
</dbReference>
<evidence type="ECO:0000256" key="6">
    <source>
        <dbReference type="ARBA" id="ARBA00036164"/>
    </source>
</evidence>
<evidence type="ECO:0000256" key="5">
    <source>
        <dbReference type="ARBA" id="ARBA00022840"/>
    </source>
</evidence>
<dbReference type="InterPro" id="IPR038286">
    <property type="entry name" value="IPK_sf"/>
</dbReference>
<dbReference type="GO" id="GO:0008440">
    <property type="term" value="F:inositol-1,4,5-trisphosphate 3-kinase activity"/>
    <property type="evidence" value="ECO:0007669"/>
    <property type="project" value="TreeGrafter"/>
</dbReference>
<sequence>MARWRDGAMAMAMTRGKLFTESNGGLGMVARMAMQVGGHSGMLTIGRYCLKPVQSGNRGIREVTFYEQCLHRGDGVEQLQPFLCDYHGVIVLGTNACEQHYLVLDDCTNDMARPCALDIKLGTRTTEPNASLKKQRKQLAKYPPQTELGCRLVGMRVWSRSQSQYLEFDKAWGFTVRDATGIRHGFIEFFGGHSELTNRRLLTREFIRRLRALLDWFEHQDQLEFISSSLLLVYNGTGEALLAPQAVQLKIIDFAHVLAHVRRGAFSDSGYIEGLRKVISLLEDISHARHIEFPIAKPASAQADLQAVQISM</sequence>
<keyword evidence="5" id="KW-0067">ATP-binding</keyword>
<dbReference type="OrthoDB" id="338650at2759"/>
<dbReference type="GO" id="GO:0005737">
    <property type="term" value="C:cytoplasm"/>
    <property type="evidence" value="ECO:0007669"/>
    <property type="project" value="TreeGrafter"/>
</dbReference>
<gene>
    <name evidence="9" type="ORF">PECAL_4P09300</name>
</gene>
<evidence type="ECO:0000256" key="1">
    <source>
        <dbReference type="ARBA" id="ARBA00007374"/>
    </source>
</evidence>
<dbReference type="GO" id="GO:0005634">
    <property type="term" value="C:nucleus"/>
    <property type="evidence" value="ECO:0007669"/>
    <property type="project" value="TreeGrafter"/>
</dbReference>
<evidence type="ECO:0000256" key="7">
    <source>
        <dbReference type="ARBA" id="ARBA00036525"/>
    </source>
</evidence>
<dbReference type="PANTHER" id="PTHR12400">
    <property type="entry name" value="INOSITOL POLYPHOSPHATE KINASE"/>
    <property type="match status" value="1"/>
</dbReference>
<name>A0A8J2SJY1_9STRA</name>
<keyword evidence="4 8" id="KW-0418">Kinase</keyword>
<evidence type="ECO:0000256" key="3">
    <source>
        <dbReference type="ARBA" id="ARBA00022741"/>
    </source>
</evidence>
<dbReference type="SUPFAM" id="SSF56104">
    <property type="entry name" value="SAICAR synthase-like"/>
    <property type="match status" value="1"/>
</dbReference>
<reference evidence="9" key="1">
    <citation type="submission" date="2021-11" db="EMBL/GenBank/DDBJ databases">
        <authorList>
            <consortium name="Genoscope - CEA"/>
            <person name="William W."/>
        </authorList>
    </citation>
    <scope>NUCLEOTIDE SEQUENCE</scope>
</reference>
<dbReference type="InterPro" id="IPR005522">
    <property type="entry name" value="IPK"/>
</dbReference>
<dbReference type="GO" id="GO:0051765">
    <property type="term" value="F:inositol tetrakisphosphate kinase activity"/>
    <property type="evidence" value="ECO:0007669"/>
    <property type="project" value="TreeGrafter"/>
</dbReference>
<evidence type="ECO:0000313" key="9">
    <source>
        <dbReference type="EMBL" id="CAH0373703.1"/>
    </source>
</evidence>
<dbReference type="AlphaFoldDB" id="A0A8J2SJY1"/>
<comment type="catalytic activity">
    <reaction evidence="7">
        <text>1D-myo-inositol 1,3,4,6-tetrakisphosphate + ATP = 1D-myo-inositol 1,3,4,5,6-pentakisphosphate + ADP + H(+)</text>
        <dbReference type="Rhea" id="RHEA:12717"/>
        <dbReference type="ChEBI" id="CHEBI:15378"/>
        <dbReference type="ChEBI" id="CHEBI:30616"/>
        <dbReference type="ChEBI" id="CHEBI:57660"/>
        <dbReference type="ChEBI" id="CHEBI:57733"/>
        <dbReference type="ChEBI" id="CHEBI:456216"/>
        <dbReference type="EC" id="2.7.1.140"/>
    </reaction>
</comment>
<keyword evidence="10" id="KW-1185">Reference proteome</keyword>
<organism evidence="9 10">
    <name type="scientific">Pelagomonas calceolata</name>
    <dbReference type="NCBI Taxonomy" id="35677"/>
    <lineage>
        <taxon>Eukaryota</taxon>
        <taxon>Sar</taxon>
        <taxon>Stramenopiles</taxon>
        <taxon>Ochrophyta</taxon>
        <taxon>Pelagophyceae</taxon>
        <taxon>Pelagomonadales</taxon>
        <taxon>Pelagomonadaceae</taxon>
        <taxon>Pelagomonas</taxon>
    </lineage>
</organism>
<proteinExistence type="inferred from homology"/>
<comment type="catalytic activity">
    <reaction evidence="6">
        <text>1D-myo-inositol 1,4,5-trisphosphate + 2 ATP = 1D-myo-inositol 1,3,4,5,6-pentakisphosphate + 2 ADP + 2 H(+)</text>
        <dbReference type="Rhea" id="RHEA:32359"/>
        <dbReference type="ChEBI" id="CHEBI:15378"/>
        <dbReference type="ChEBI" id="CHEBI:30616"/>
        <dbReference type="ChEBI" id="CHEBI:57733"/>
        <dbReference type="ChEBI" id="CHEBI:203600"/>
        <dbReference type="ChEBI" id="CHEBI:456216"/>
        <dbReference type="EC" id="2.7.1.151"/>
    </reaction>
</comment>
<evidence type="ECO:0000256" key="8">
    <source>
        <dbReference type="RuleBase" id="RU363090"/>
    </source>
</evidence>
<comment type="similarity">
    <text evidence="1 8">Belongs to the inositol phosphokinase (IPK) family.</text>
</comment>